<dbReference type="Pfam" id="PF00226">
    <property type="entry name" value="DnaJ"/>
    <property type="match status" value="1"/>
</dbReference>
<dbReference type="InterPro" id="IPR036869">
    <property type="entry name" value="J_dom_sf"/>
</dbReference>
<evidence type="ECO:0000313" key="5">
    <source>
        <dbReference type="Proteomes" id="UP000094455"/>
    </source>
</evidence>
<gene>
    <name evidence="4" type="ORF">PICMEDRAFT_16724</name>
</gene>
<keyword evidence="5" id="KW-1185">Reference proteome</keyword>
<dbReference type="RefSeq" id="XP_019018030.1">
    <property type="nucleotide sequence ID" value="XM_019161320.1"/>
</dbReference>
<dbReference type="GO" id="GO:0051259">
    <property type="term" value="P:protein complex oligomerization"/>
    <property type="evidence" value="ECO:0007669"/>
    <property type="project" value="InterPro"/>
</dbReference>
<dbReference type="GO" id="GO:0005739">
    <property type="term" value="C:mitochondrion"/>
    <property type="evidence" value="ECO:0007669"/>
    <property type="project" value="TreeGrafter"/>
</dbReference>
<dbReference type="SUPFAM" id="SSF46565">
    <property type="entry name" value="Chaperone J-domain"/>
    <property type="match status" value="1"/>
</dbReference>
<dbReference type="GO" id="GO:0044571">
    <property type="term" value="P:[2Fe-2S] cluster assembly"/>
    <property type="evidence" value="ECO:0007669"/>
    <property type="project" value="InterPro"/>
</dbReference>
<dbReference type="InterPro" id="IPR009073">
    <property type="entry name" value="HscB_oligo_C"/>
</dbReference>
<dbReference type="Pfam" id="PF07743">
    <property type="entry name" value="HSCB_C"/>
    <property type="match status" value="1"/>
</dbReference>
<reference evidence="4 5" key="1">
    <citation type="journal article" date="2016" name="Proc. Natl. Acad. Sci. U.S.A.">
        <title>Comparative genomics of biotechnologically important yeasts.</title>
        <authorList>
            <person name="Riley R."/>
            <person name="Haridas S."/>
            <person name="Wolfe K.H."/>
            <person name="Lopes M.R."/>
            <person name="Hittinger C.T."/>
            <person name="Goeker M."/>
            <person name="Salamov A.A."/>
            <person name="Wisecaver J.H."/>
            <person name="Long T.M."/>
            <person name="Calvey C.H."/>
            <person name="Aerts A.L."/>
            <person name="Barry K.W."/>
            <person name="Choi C."/>
            <person name="Clum A."/>
            <person name="Coughlan A.Y."/>
            <person name="Deshpande S."/>
            <person name="Douglass A.P."/>
            <person name="Hanson S.J."/>
            <person name="Klenk H.-P."/>
            <person name="LaButti K.M."/>
            <person name="Lapidus A."/>
            <person name="Lindquist E.A."/>
            <person name="Lipzen A.M."/>
            <person name="Meier-Kolthoff J.P."/>
            <person name="Ohm R.A."/>
            <person name="Otillar R.P."/>
            <person name="Pangilinan J.L."/>
            <person name="Peng Y."/>
            <person name="Rokas A."/>
            <person name="Rosa C.A."/>
            <person name="Scheuner C."/>
            <person name="Sibirny A.A."/>
            <person name="Slot J.C."/>
            <person name="Stielow J.B."/>
            <person name="Sun H."/>
            <person name="Kurtzman C.P."/>
            <person name="Blackwell M."/>
            <person name="Grigoriev I.V."/>
            <person name="Jeffries T.W."/>
        </authorList>
    </citation>
    <scope>NUCLEOTIDE SEQUENCE [LARGE SCALE GENOMIC DNA]</scope>
    <source>
        <strain evidence="4 5">NRRL Y-2026</strain>
    </source>
</reference>
<dbReference type="STRING" id="763406.A0A1E3NLB1"/>
<protein>
    <recommendedName>
        <fullName evidence="3">J domain-containing protein</fullName>
    </recommendedName>
</protein>
<accession>A0A1E3NLB1</accession>
<feature type="domain" description="J" evidence="3">
    <location>
        <begin position="70"/>
        <end position="143"/>
    </location>
</feature>
<dbReference type="GO" id="GO:0001671">
    <property type="term" value="F:ATPase activator activity"/>
    <property type="evidence" value="ECO:0007669"/>
    <property type="project" value="InterPro"/>
</dbReference>
<dbReference type="EMBL" id="KV454003">
    <property type="protein sequence ID" value="ODQ46917.1"/>
    <property type="molecule type" value="Genomic_DNA"/>
</dbReference>
<dbReference type="SUPFAM" id="SSF47144">
    <property type="entry name" value="HSC20 (HSCB), C-terminal oligomerisation domain"/>
    <property type="match status" value="1"/>
</dbReference>
<dbReference type="PROSITE" id="PS50076">
    <property type="entry name" value="DNAJ_2"/>
    <property type="match status" value="1"/>
</dbReference>
<evidence type="ECO:0000313" key="4">
    <source>
        <dbReference type="EMBL" id="ODQ46917.1"/>
    </source>
</evidence>
<comment type="similarity">
    <text evidence="1">Belongs to the HscB family.</text>
</comment>
<dbReference type="Gene3D" id="1.10.287.110">
    <property type="entry name" value="DnaJ domain"/>
    <property type="match status" value="1"/>
</dbReference>
<dbReference type="Proteomes" id="UP000094455">
    <property type="component" value="Unassembled WGS sequence"/>
</dbReference>
<dbReference type="PANTHER" id="PTHR14021">
    <property type="entry name" value="IRON-SULFUR CLUSTER CO-CHAPERONE PROTEIN HSCB"/>
    <property type="match status" value="1"/>
</dbReference>
<dbReference type="InterPro" id="IPR001623">
    <property type="entry name" value="DnaJ_domain"/>
</dbReference>
<dbReference type="CDD" id="cd06257">
    <property type="entry name" value="DnaJ"/>
    <property type="match status" value="1"/>
</dbReference>
<evidence type="ECO:0000256" key="1">
    <source>
        <dbReference type="ARBA" id="ARBA00010476"/>
    </source>
</evidence>
<dbReference type="OrthoDB" id="448954at2759"/>
<name>A0A1E3NLB1_9ASCO</name>
<organism evidence="4 5">
    <name type="scientific">Pichia membranifaciens NRRL Y-2026</name>
    <dbReference type="NCBI Taxonomy" id="763406"/>
    <lineage>
        <taxon>Eukaryota</taxon>
        <taxon>Fungi</taxon>
        <taxon>Dikarya</taxon>
        <taxon>Ascomycota</taxon>
        <taxon>Saccharomycotina</taxon>
        <taxon>Pichiomycetes</taxon>
        <taxon>Pichiales</taxon>
        <taxon>Pichiaceae</taxon>
        <taxon>Pichia</taxon>
    </lineage>
</organism>
<evidence type="ECO:0000259" key="3">
    <source>
        <dbReference type="PROSITE" id="PS50076"/>
    </source>
</evidence>
<evidence type="ECO:0000256" key="2">
    <source>
        <dbReference type="ARBA" id="ARBA00023186"/>
    </source>
</evidence>
<proteinExistence type="inferred from homology"/>
<dbReference type="GeneID" id="30178007"/>
<dbReference type="InterPro" id="IPR004640">
    <property type="entry name" value="HscB"/>
</dbReference>
<dbReference type="PANTHER" id="PTHR14021:SF15">
    <property type="entry name" value="IRON-SULFUR CLUSTER CO-CHAPERONE PROTEIN HSCB"/>
    <property type="match status" value="1"/>
</dbReference>
<dbReference type="GO" id="GO:0051087">
    <property type="term" value="F:protein-folding chaperone binding"/>
    <property type="evidence" value="ECO:0007669"/>
    <property type="project" value="InterPro"/>
</dbReference>
<dbReference type="AlphaFoldDB" id="A0A1E3NLB1"/>
<dbReference type="Gene3D" id="1.20.1280.20">
    <property type="entry name" value="HscB, C-terminal domain"/>
    <property type="match status" value="1"/>
</dbReference>
<keyword evidence="2" id="KW-0143">Chaperone</keyword>
<dbReference type="NCBIfam" id="TIGR00714">
    <property type="entry name" value="hscB"/>
    <property type="match status" value="1"/>
</dbReference>
<dbReference type="InterPro" id="IPR036386">
    <property type="entry name" value="HscB_C_sf"/>
</dbReference>
<sequence>MFRRTLKTTLSGRTAVVNGIGLRTGGLKWVQTRFASGGSTTEAGKGTDADTSTGTSGVNYFKMFPQTFPTGKEVPGYGFLVDVKKLRKEYRKLQSVSHPDLNNILNKAGGASEGSDGVASSLINKAYETLSDPLKRAQYILLMQAGIDLSNDEVGKSLQFQDKAMLFEMMEIHERLESIMNERELEDMKKENQSKIKELCETLTELFEAKEWDKAALATIRLKYCYNIKNALKEWEAGKPVTLTH</sequence>